<dbReference type="PANTHER" id="PTHR11439">
    <property type="entry name" value="GAG-POL-RELATED RETROTRANSPOSON"/>
    <property type="match status" value="1"/>
</dbReference>
<reference evidence="2" key="2">
    <citation type="submission" date="2022-01" db="EMBL/GenBank/DDBJ databases">
        <authorList>
            <person name="Yamashiro T."/>
            <person name="Shiraishi A."/>
            <person name="Satake H."/>
            <person name="Nakayama K."/>
        </authorList>
    </citation>
    <scope>NUCLEOTIDE SEQUENCE</scope>
</reference>
<dbReference type="Proteomes" id="UP001151760">
    <property type="component" value="Unassembled WGS sequence"/>
</dbReference>
<dbReference type="CDD" id="cd09272">
    <property type="entry name" value="RNase_HI_RT_Ty1"/>
    <property type="match status" value="1"/>
</dbReference>
<gene>
    <name evidence="2" type="ORF">Tco_1110171</name>
</gene>
<sequence>MVITLKWIYKVKLDELGGILKNKARLVARGYRQEEGINFEESFASVARLEAIRIFLAFAAHMNMVIYQMDVKTAFLNGNLWEEVYVSQPDGFVDPDNPNHMYKLKKALYGLKQAPRAWQGITSGTSIFINQSKYALESLKKYGFDSCDPVDTPMVEKSKLDEDREGNAVNLSHYRGMIGTLIYLTASRTDLQFAICMCARYQARPTKNHLHVVKRIFRYLRGTINRRLWYPKDSSIALTAFADADHAGCQDTRRSTSSSMQFLGDRLVAVLWMRSQLTDYGFRFNKIPMYCDNKSAIALCCNNVQHSRSKHIDIRFHFIKEHVENGVIKLYFVNTEYQLADIFTKPLCRERIEFLINKLGMRSFTPETLKQLANEVDE</sequence>
<keyword evidence="3" id="KW-1185">Reference proteome</keyword>
<accession>A0ABQ5IKJ4</accession>
<proteinExistence type="predicted"/>
<dbReference type="SUPFAM" id="SSF56672">
    <property type="entry name" value="DNA/RNA polymerases"/>
    <property type="match status" value="1"/>
</dbReference>
<feature type="domain" description="Reverse transcriptase Ty1/copia-type" evidence="1">
    <location>
        <begin position="3"/>
        <end position="120"/>
    </location>
</feature>
<reference evidence="2" key="1">
    <citation type="journal article" date="2022" name="Int. J. Mol. Sci.">
        <title>Draft Genome of Tanacetum Coccineum: Genomic Comparison of Closely Related Tanacetum-Family Plants.</title>
        <authorList>
            <person name="Yamashiro T."/>
            <person name="Shiraishi A."/>
            <person name="Nakayama K."/>
            <person name="Satake H."/>
        </authorList>
    </citation>
    <scope>NUCLEOTIDE SEQUENCE</scope>
</reference>
<evidence type="ECO:0000313" key="2">
    <source>
        <dbReference type="EMBL" id="GJT99832.1"/>
    </source>
</evidence>
<dbReference type="EMBL" id="BQNB010020806">
    <property type="protein sequence ID" value="GJT99832.1"/>
    <property type="molecule type" value="Genomic_DNA"/>
</dbReference>
<dbReference type="InterPro" id="IPR043502">
    <property type="entry name" value="DNA/RNA_pol_sf"/>
</dbReference>
<evidence type="ECO:0000259" key="1">
    <source>
        <dbReference type="Pfam" id="PF07727"/>
    </source>
</evidence>
<protein>
    <submittedName>
        <fullName evidence="2">Retrovirus-related pol polyprotein from transposon TNT 1-94</fullName>
    </submittedName>
</protein>
<dbReference type="PANTHER" id="PTHR11439:SF495">
    <property type="entry name" value="REVERSE TRANSCRIPTASE, RNA-DEPENDENT DNA POLYMERASE-RELATED"/>
    <property type="match status" value="1"/>
</dbReference>
<dbReference type="InterPro" id="IPR013103">
    <property type="entry name" value="RVT_2"/>
</dbReference>
<organism evidence="2 3">
    <name type="scientific">Tanacetum coccineum</name>
    <dbReference type="NCBI Taxonomy" id="301880"/>
    <lineage>
        <taxon>Eukaryota</taxon>
        <taxon>Viridiplantae</taxon>
        <taxon>Streptophyta</taxon>
        <taxon>Embryophyta</taxon>
        <taxon>Tracheophyta</taxon>
        <taxon>Spermatophyta</taxon>
        <taxon>Magnoliopsida</taxon>
        <taxon>eudicotyledons</taxon>
        <taxon>Gunneridae</taxon>
        <taxon>Pentapetalae</taxon>
        <taxon>asterids</taxon>
        <taxon>campanulids</taxon>
        <taxon>Asterales</taxon>
        <taxon>Asteraceae</taxon>
        <taxon>Asteroideae</taxon>
        <taxon>Anthemideae</taxon>
        <taxon>Anthemidinae</taxon>
        <taxon>Tanacetum</taxon>
    </lineage>
</organism>
<comment type="caution">
    <text evidence="2">The sequence shown here is derived from an EMBL/GenBank/DDBJ whole genome shotgun (WGS) entry which is preliminary data.</text>
</comment>
<name>A0ABQ5IKJ4_9ASTR</name>
<evidence type="ECO:0000313" key="3">
    <source>
        <dbReference type="Proteomes" id="UP001151760"/>
    </source>
</evidence>
<dbReference type="Pfam" id="PF07727">
    <property type="entry name" value="RVT_2"/>
    <property type="match status" value="1"/>
</dbReference>